<dbReference type="PANTHER" id="PTHR13939">
    <property type="entry name" value="NICOTINAMIDE-NUCLEOTIDE AMIDOHYDROLASE PNCC"/>
    <property type="match status" value="1"/>
</dbReference>
<evidence type="ECO:0000259" key="1">
    <source>
        <dbReference type="SMART" id="SM00852"/>
    </source>
</evidence>
<dbReference type="EMBL" id="AEVO01000018">
    <property type="protein sequence ID" value="EFY07747.1"/>
    <property type="molecule type" value="Genomic_DNA"/>
</dbReference>
<dbReference type="HOGENOM" id="CLU_030805_9_1_6"/>
<gene>
    <name evidence="2" type="ORF">HMPREF9444_00434</name>
</gene>
<dbReference type="eggNOG" id="COG1058">
    <property type="taxonomic scope" value="Bacteria"/>
</dbReference>
<dbReference type="Proteomes" id="UP000018458">
    <property type="component" value="Unassembled WGS sequence"/>
</dbReference>
<keyword evidence="3" id="KW-1185">Reference proteome</keyword>
<organism evidence="2 3">
    <name type="scientific">Succinatimonas hippei (strain DSM 22608 / JCM 16073 / KCTC 15190 / YIT 12066)</name>
    <dbReference type="NCBI Taxonomy" id="762983"/>
    <lineage>
        <taxon>Bacteria</taxon>
        <taxon>Pseudomonadati</taxon>
        <taxon>Pseudomonadota</taxon>
        <taxon>Gammaproteobacteria</taxon>
        <taxon>Aeromonadales</taxon>
        <taxon>Succinivibrionaceae</taxon>
        <taxon>Succinatimonas</taxon>
    </lineage>
</organism>
<proteinExistence type="predicted"/>
<dbReference type="SUPFAM" id="SSF53218">
    <property type="entry name" value="Molybdenum cofactor biosynthesis proteins"/>
    <property type="match status" value="1"/>
</dbReference>
<dbReference type="STRING" id="762983.HMPREF9444_00434"/>
<dbReference type="InterPro" id="IPR036425">
    <property type="entry name" value="MoaB/Mog-like_dom_sf"/>
</dbReference>
<sequence>MTFAKLNRQQGVFMKVEIISTGDEVLTGFITDTNVSWLCQELLSLGIQPTLRHTVGDNLSDIENLLKERSRHCDLLLVNGGLGPTSDDNTTEAAARAAGVKQVLNEYWYKRLEEWHQKRGRVMPKTNIKQAMLPEGSVMIDNQNGTACGFYLKINNAVCMFTPGVPSEFKSMYQTGIKPYLLEHFAKHQVTKVKRLFLFGISESLLGQLVEKEHFAQSIVIGYRAAYPLLELKVIETNATVEEENAALCTLRKIVKNYLICEDDFNLASRIAQLLNNEKCAIFDNVTAGLFSLELYADVPIICSLSSTLPLTATLKEEFAQTDARYFISLEHQDDDSVVFTLKDFATKKENKIRYKLSVTLKDKKKAAYSLTAQAWIYHLLEKIEPLLPDNSERSILK</sequence>
<dbReference type="InterPro" id="IPR050101">
    <property type="entry name" value="CinA"/>
</dbReference>
<reference evidence="2 3" key="1">
    <citation type="submission" date="2011-01" db="EMBL/GenBank/DDBJ databases">
        <authorList>
            <person name="Weinstock G."/>
            <person name="Sodergren E."/>
            <person name="Clifton S."/>
            <person name="Fulton L."/>
            <person name="Fulton B."/>
            <person name="Courtney L."/>
            <person name="Fronick C."/>
            <person name="Harrison M."/>
            <person name="Strong C."/>
            <person name="Farmer C."/>
            <person name="Delahaunty K."/>
            <person name="Markovic C."/>
            <person name="Hall O."/>
            <person name="Minx P."/>
            <person name="Tomlinson C."/>
            <person name="Mitreva M."/>
            <person name="Hou S."/>
            <person name="Chen J."/>
            <person name="Wollam A."/>
            <person name="Pepin K.H."/>
            <person name="Johnson M."/>
            <person name="Bhonagiri V."/>
            <person name="Zhang X."/>
            <person name="Suruliraj S."/>
            <person name="Warren W."/>
            <person name="Chinwalla A."/>
            <person name="Mardis E.R."/>
            <person name="Wilson R.K."/>
        </authorList>
    </citation>
    <scope>NUCLEOTIDE SEQUENCE [LARGE SCALE GENOMIC DNA]</scope>
    <source>
        <strain evidence="3">DSM 22608 / JCM 16073 / KCTC 15190 / YIT 12066</strain>
    </source>
</reference>
<evidence type="ECO:0000313" key="3">
    <source>
        <dbReference type="Proteomes" id="UP000018458"/>
    </source>
</evidence>
<dbReference type="Gene3D" id="3.40.980.10">
    <property type="entry name" value="MoaB/Mog-like domain"/>
    <property type="match status" value="1"/>
</dbReference>
<dbReference type="InterPro" id="IPR001453">
    <property type="entry name" value="MoaB/Mog_dom"/>
</dbReference>
<dbReference type="NCBIfam" id="TIGR00177">
    <property type="entry name" value="molyb_syn"/>
    <property type="match status" value="1"/>
</dbReference>
<dbReference type="AlphaFoldDB" id="E8LIB9"/>
<dbReference type="SMART" id="SM00852">
    <property type="entry name" value="MoCF_biosynth"/>
    <property type="match status" value="1"/>
</dbReference>
<feature type="domain" description="MoaB/Mog" evidence="1">
    <location>
        <begin position="17"/>
        <end position="184"/>
    </location>
</feature>
<dbReference type="CDD" id="cd00885">
    <property type="entry name" value="cinA"/>
    <property type="match status" value="1"/>
</dbReference>
<comment type="caution">
    <text evidence="2">The sequence shown here is derived from an EMBL/GenBank/DDBJ whole genome shotgun (WGS) entry which is preliminary data.</text>
</comment>
<accession>E8LIB9</accession>
<dbReference type="Pfam" id="PF00994">
    <property type="entry name" value="MoCF_biosynth"/>
    <property type="match status" value="1"/>
</dbReference>
<evidence type="ECO:0000313" key="2">
    <source>
        <dbReference type="EMBL" id="EFY07747.1"/>
    </source>
</evidence>
<name>E8LIB9_SUCHY</name>
<protein>
    <submittedName>
        <fullName evidence="2">Molybdopterin binding domain protein</fullName>
    </submittedName>
</protein>
<dbReference type="PANTHER" id="PTHR13939:SF0">
    <property type="entry name" value="NMN AMIDOHYDROLASE-LIKE PROTEIN YFAY"/>
    <property type="match status" value="1"/>
</dbReference>